<gene>
    <name evidence="1" type="ORF">S12H4_05392</name>
</gene>
<proteinExistence type="predicted"/>
<evidence type="ECO:0000313" key="1">
    <source>
        <dbReference type="EMBL" id="GAI63727.1"/>
    </source>
</evidence>
<dbReference type="EMBL" id="BARW01001777">
    <property type="protein sequence ID" value="GAI63727.1"/>
    <property type="molecule type" value="Genomic_DNA"/>
</dbReference>
<organism evidence="1">
    <name type="scientific">marine sediment metagenome</name>
    <dbReference type="NCBI Taxonomy" id="412755"/>
    <lineage>
        <taxon>unclassified sequences</taxon>
        <taxon>metagenomes</taxon>
        <taxon>ecological metagenomes</taxon>
    </lineage>
</organism>
<reference evidence="1" key="1">
    <citation type="journal article" date="2014" name="Front. Microbiol.">
        <title>High frequency of phylogenetically diverse reductive dehalogenase-homologous genes in deep subseafloor sedimentary metagenomes.</title>
        <authorList>
            <person name="Kawai M."/>
            <person name="Futagami T."/>
            <person name="Toyoda A."/>
            <person name="Takaki Y."/>
            <person name="Nishi S."/>
            <person name="Hori S."/>
            <person name="Arai W."/>
            <person name="Tsubouchi T."/>
            <person name="Morono Y."/>
            <person name="Uchiyama I."/>
            <person name="Ito T."/>
            <person name="Fujiyama A."/>
            <person name="Inagaki F."/>
            <person name="Takami H."/>
        </authorList>
    </citation>
    <scope>NUCLEOTIDE SEQUENCE</scope>
    <source>
        <strain evidence="1">Expedition CK06-06</strain>
    </source>
</reference>
<accession>X1Q5D8</accession>
<sequence>MDVSLLKESHENLFLREGYLLALKFQQGYACFRILGWEPSNVKPYSLGAVAALNNLAAWNEVVDAGSRRYLMPPEEYWIYHAFYGVNKPKARIFFQYPTRQDRWNLVEVQRTITGTAAVAPDVGYIDGEMSPFDGPFALKSQLFTVHELYPAFNCYNPLNDAMDNVMLNFELMRYSYVLIKNRDLIRDILTLKRPGRLHTVAGIDPQPARMPDWLSALVGKDLLEYSKTVIEEGA</sequence>
<comment type="caution">
    <text evidence="1">The sequence shown here is derived from an EMBL/GenBank/DDBJ whole genome shotgun (WGS) entry which is preliminary data.</text>
</comment>
<protein>
    <submittedName>
        <fullName evidence="1">Uncharacterized protein</fullName>
    </submittedName>
</protein>
<dbReference type="AlphaFoldDB" id="X1Q5D8"/>
<name>X1Q5D8_9ZZZZ</name>